<gene>
    <name evidence="2" type="ORF">LITE_LOCUS1343</name>
</gene>
<dbReference type="Gene3D" id="1.20.1280.50">
    <property type="match status" value="1"/>
</dbReference>
<sequence>MASSKYSPKSETISVNNISIRVIDRVSHLSNNILHHILSFLDTGSVVQTSILSRRWRCLWKDIPVPVNFSRNSSFSNKSDFQKHVDKFISLRFESTVVRAISFDLRGEALCGHSAGTELFDGVMQYMAAARVVLAMCTATGIHNMAGAMAAHNVHGSLETLQLHKSNLLNSWLGYASGFKLLTTLELSQCLLYSSVSGKLIDPFSKYHHKLISCGTSRYLLKVSGFKMYPKILMPPP</sequence>
<protein>
    <recommendedName>
        <fullName evidence="1">F-box domain-containing protein</fullName>
    </recommendedName>
</protein>
<dbReference type="Pfam" id="PF00646">
    <property type="entry name" value="F-box"/>
    <property type="match status" value="1"/>
</dbReference>
<organism evidence="2 3">
    <name type="scientific">Linum tenue</name>
    <dbReference type="NCBI Taxonomy" id="586396"/>
    <lineage>
        <taxon>Eukaryota</taxon>
        <taxon>Viridiplantae</taxon>
        <taxon>Streptophyta</taxon>
        <taxon>Embryophyta</taxon>
        <taxon>Tracheophyta</taxon>
        <taxon>Spermatophyta</taxon>
        <taxon>Magnoliopsida</taxon>
        <taxon>eudicotyledons</taxon>
        <taxon>Gunneridae</taxon>
        <taxon>Pentapetalae</taxon>
        <taxon>rosids</taxon>
        <taxon>fabids</taxon>
        <taxon>Malpighiales</taxon>
        <taxon>Linaceae</taxon>
        <taxon>Linum</taxon>
    </lineage>
</organism>
<feature type="domain" description="F-box" evidence="1">
    <location>
        <begin position="29"/>
        <end position="69"/>
    </location>
</feature>
<dbReference type="InterPro" id="IPR053781">
    <property type="entry name" value="F-box_AtFBL13-like"/>
</dbReference>
<keyword evidence="3" id="KW-1185">Reference proteome</keyword>
<comment type="caution">
    <text evidence="2">The sequence shown here is derived from an EMBL/GenBank/DDBJ whole genome shotgun (WGS) entry which is preliminary data.</text>
</comment>
<dbReference type="Proteomes" id="UP001154282">
    <property type="component" value="Unassembled WGS sequence"/>
</dbReference>
<name>A0AAV0GVX7_9ROSI</name>
<evidence type="ECO:0000313" key="2">
    <source>
        <dbReference type="EMBL" id="CAI0377129.1"/>
    </source>
</evidence>
<proteinExistence type="predicted"/>
<dbReference type="SMART" id="SM00256">
    <property type="entry name" value="FBOX"/>
    <property type="match status" value="1"/>
</dbReference>
<dbReference type="PANTHER" id="PTHR34223:SF51">
    <property type="entry name" value="OS06G0556300 PROTEIN"/>
    <property type="match status" value="1"/>
</dbReference>
<dbReference type="InterPro" id="IPR001810">
    <property type="entry name" value="F-box_dom"/>
</dbReference>
<dbReference type="AlphaFoldDB" id="A0AAV0GVX7"/>
<reference evidence="2" key="1">
    <citation type="submission" date="2022-08" db="EMBL/GenBank/DDBJ databases">
        <authorList>
            <person name="Gutierrez-Valencia J."/>
        </authorList>
    </citation>
    <scope>NUCLEOTIDE SEQUENCE</scope>
</reference>
<dbReference type="InterPro" id="IPR036047">
    <property type="entry name" value="F-box-like_dom_sf"/>
</dbReference>
<evidence type="ECO:0000313" key="3">
    <source>
        <dbReference type="Proteomes" id="UP001154282"/>
    </source>
</evidence>
<dbReference type="SUPFAM" id="SSF81383">
    <property type="entry name" value="F-box domain"/>
    <property type="match status" value="1"/>
</dbReference>
<dbReference type="PANTHER" id="PTHR34223">
    <property type="entry name" value="OS11G0201299 PROTEIN"/>
    <property type="match status" value="1"/>
</dbReference>
<dbReference type="InterPro" id="IPR053197">
    <property type="entry name" value="F-box_SCFL_complex_component"/>
</dbReference>
<accession>A0AAV0GVX7</accession>
<evidence type="ECO:0000259" key="1">
    <source>
        <dbReference type="SMART" id="SM00256"/>
    </source>
</evidence>
<dbReference type="CDD" id="cd22160">
    <property type="entry name" value="F-box_AtFBL13-like"/>
    <property type="match status" value="1"/>
</dbReference>
<dbReference type="EMBL" id="CAMGYJ010000002">
    <property type="protein sequence ID" value="CAI0377129.1"/>
    <property type="molecule type" value="Genomic_DNA"/>
</dbReference>